<dbReference type="AlphaFoldDB" id="A0A1Y1WZS0"/>
<dbReference type="Proteomes" id="UP000193944">
    <property type="component" value="Unassembled WGS sequence"/>
</dbReference>
<evidence type="ECO:0000313" key="1">
    <source>
        <dbReference type="EMBL" id="ORX78686.1"/>
    </source>
</evidence>
<accession>A0A1Y1WZS0</accession>
<sequence length="92" mass="10476">MAIANEKGVSNKASHRAASNFLDGIPGFKKSATRSFIHAIYHELIGSWKEINGNNVGAYNERKRANDQWNQTRGKTIRRVLYNESIRSNDQR</sequence>
<evidence type="ECO:0000313" key="2">
    <source>
        <dbReference type="Proteomes" id="UP000193944"/>
    </source>
</evidence>
<name>A0A1Y1WZS0_9FUNG</name>
<reference evidence="1 2" key="1">
    <citation type="submission" date="2016-08" db="EMBL/GenBank/DDBJ databases">
        <title>A Parts List for Fungal Cellulosomes Revealed by Comparative Genomics.</title>
        <authorList>
            <consortium name="DOE Joint Genome Institute"/>
            <person name="Haitjema C.H."/>
            <person name="Gilmore S.P."/>
            <person name="Henske J.K."/>
            <person name="Solomon K.V."/>
            <person name="De Groot R."/>
            <person name="Kuo A."/>
            <person name="Mondo S.J."/>
            <person name="Salamov A.A."/>
            <person name="Labutti K."/>
            <person name="Zhao Z."/>
            <person name="Chiniquy J."/>
            <person name="Barry K."/>
            <person name="Brewer H.M."/>
            <person name="Purvine S.O."/>
            <person name="Wright A.T."/>
            <person name="Boxma B."/>
            <person name="Van Alen T."/>
            <person name="Hackstein J.H."/>
            <person name="Baker S.E."/>
            <person name="Grigoriev I.V."/>
            <person name="O'Malley M.A."/>
        </authorList>
    </citation>
    <scope>NUCLEOTIDE SEQUENCE [LARGE SCALE GENOMIC DNA]</scope>
    <source>
        <strain evidence="1 2">S4</strain>
    </source>
</reference>
<reference evidence="1 2" key="2">
    <citation type="submission" date="2016-08" db="EMBL/GenBank/DDBJ databases">
        <title>Pervasive Adenine N6-methylation of Active Genes in Fungi.</title>
        <authorList>
            <consortium name="DOE Joint Genome Institute"/>
            <person name="Mondo S.J."/>
            <person name="Dannebaum R.O."/>
            <person name="Kuo R.C."/>
            <person name="Labutti K."/>
            <person name="Haridas S."/>
            <person name="Kuo A."/>
            <person name="Salamov A."/>
            <person name="Ahrendt S.R."/>
            <person name="Lipzen A."/>
            <person name="Sullivan W."/>
            <person name="Andreopoulos W.B."/>
            <person name="Clum A."/>
            <person name="Lindquist E."/>
            <person name="Daum C."/>
            <person name="Ramamoorthy G.K."/>
            <person name="Gryganskyi A."/>
            <person name="Culley D."/>
            <person name="Magnuson J.K."/>
            <person name="James T.Y."/>
            <person name="O'Malley M.A."/>
            <person name="Stajich J.E."/>
            <person name="Spatafora J.W."/>
            <person name="Visel A."/>
            <person name="Grigoriev I.V."/>
        </authorList>
    </citation>
    <scope>NUCLEOTIDE SEQUENCE [LARGE SCALE GENOMIC DNA]</scope>
    <source>
        <strain evidence="1 2">S4</strain>
    </source>
</reference>
<keyword evidence="2" id="KW-1185">Reference proteome</keyword>
<dbReference type="EMBL" id="MCFG01000201">
    <property type="protein sequence ID" value="ORX78686.1"/>
    <property type="molecule type" value="Genomic_DNA"/>
</dbReference>
<protein>
    <submittedName>
        <fullName evidence="1">Uncharacterized protein</fullName>
    </submittedName>
</protein>
<comment type="caution">
    <text evidence="1">The sequence shown here is derived from an EMBL/GenBank/DDBJ whole genome shotgun (WGS) entry which is preliminary data.</text>
</comment>
<organism evidence="1 2">
    <name type="scientific">Anaeromyces robustus</name>
    <dbReference type="NCBI Taxonomy" id="1754192"/>
    <lineage>
        <taxon>Eukaryota</taxon>
        <taxon>Fungi</taxon>
        <taxon>Fungi incertae sedis</taxon>
        <taxon>Chytridiomycota</taxon>
        <taxon>Chytridiomycota incertae sedis</taxon>
        <taxon>Neocallimastigomycetes</taxon>
        <taxon>Neocallimastigales</taxon>
        <taxon>Neocallimastigaceae</taxon>
        <taxon>Anaeromyces</taxon>
    </lineage>
</organism>
<proteinExistence type="predicted"/>
<gene>
    <name evidence="1" type="ORF">BCR32DRAFT_282049</name>
</gene>